<evidence type="ECO:0000313" key="4">
    <source>
        <dbReference type="Proteomes" id="UP001183629"/>
    </source>
</evidence>
<name>A0AAE3ZNT7_9ACTN</name>
<sequence>MYVEEASPVTAPAPAARFHHGEPETALRRGPLSAITRCLSGAVYTVPGFADRVITELLRDRHRAISPAVDYDVEPVLRHAFRARRLWLTQHAAVCAILLLAFVIAPGPALGLVCFGLLLTGAARWIGGWRPKAWQLVLAGLVALPLLYGLAGSLLYGPGGAPTGYPATPAEYPATDQGGTRSPYLMTLLIGVAVLIVTIAVRHTILRALTVELSPGHADRGAVVPSPRVEDRIARLSLAQRGNILLHSGDNPFLGAGGVLRAWSMAMELKPDGDGDRPVAVDPVELNRYVKRRLAALRAGDLREAEQMSGLTLRDQIVSAGVGGEGWPLVDTGALVPYSHATPAAMESVIRHPQASVRHFLRATVGANVTPVHSADGRMLIPGEHHSIAVSTFTHIAVEGGMLYVETVSTVLGPLGRRYRRIDGYPAGGAVGGRAVLESLRDVGENLALAPFRMAVTLYRMAVLARAMRRAETEVTEEDLGDFGARFDLRQATSAARPVTYLQRLDAEKYTKLIERRISEAVIGYLRDAGIDTSEYERRMNVYNNSSVFINGDNYGAAAAGAESQAVRHDGDGAKKGADD</sequence>
<feature type="compositionally biased region" description="Basic and acidic residues" evidence="1">
    <location>
        <begin position="566"/>
        <end position="580"/>
    </location>
</feature>
<evidence type="ECO:0000313" key="3">
    <source>
        <dbReference type="EMBL" id="MDR7321548.1"/>
    </source>
</evidence>
<organism evidence="3 4">
    <name type="scientific">Catenuloplanes niger</name>
    <dbReference type="NCBI Taxonomy" id="587534"/>
    <lineage>
        <taxon>Bacteria</taxon>
        <taxon>Bacillati</taxon>
        <taxon>Actinomycetota</taxon>
        <taxon>Actinomycetes</taxon>
        <taxon>Micromonosporales</taxon>
        <taxon>Micromonosporaceae</taxon>
        <taxon>Catenuloplanes</taxon>
    </lineage>
</organism>
<keyword evidence="2" id="KW-0812">Transmembrane</keyword>
<protein>
    <submittedName>
        <fullName evidence="3">Uncharacterized protein</fullName>
    </submittedName>
</protein>
<dbReference type="Proteomes" id="UP001183629">
    <property type="component" value="Unassembled WGS sequence"/>
</dbReference>
<dbReference type="AlphaFoldDB" id="A0AAE3ZNT7"/>
<evidence type="ECO:0000256" key="1">
    <source>
        <dbReference type="SAM" id="MobiDB-lite"/>
    </source>
</evidence>
<evidence type="ECO:0000256" key="2">
    <source>
        <dbReference type="SAM" id="Phobius"/>
    </source>
</evidence>
<keyword evidence="2" id="KW-1133">Transmembrane helix</keyword>
<dbReference type="RefSeq" id="WP_310410617.1">
    <property type="nucleotide sequence ID" value="NZ_JAVDYC010000001.1"/>
</dbReference>
<comment type="caution">
    <text evidence="3">The sequence shown here is derived from an EMBL/GenBank/DDBJ whole genome shotgun (WGS) entry which is preliminary data.</text>
</comment>
<dbReference type="EMBL" id="JAVDYC010000001">
    <property type="protein sequence ID" value="MDR7321548.1"/>
    <property type="molecule type" value="Genomic_DNA"/>
</dbReference>
<feature type="region of interest" description="Disordered" evidence="1">
    <location>
        <begin position="561"/>
        <end position="580"/>
    </location>
</feature>
<accession>A0AAE3ZNT7</accession>
<keyword evidence="4" id="KW-1185">Reference proteome</keyword>
<reference evidence="3 4" key="1">
    <citation type="submission" date="2023-07" db="EMBL/GenBank/DDBJ databases">
        <title>Sequencing the genomes of 1000 actinobacteria strains.</title>
        <authorList>
            <person name="Klenk H.-P."/>
        </authorList>
    </citation>
    <scope>NUCLEOTIDE SEQUENCE [LARGE SCALE GENOMIC DNA]</scope>
    <source>
        <strain evidence="3 4">DSM 44711</strain>
    </source>
</reference>
<proteinExistence type="predicted"/>
<feature type="transmembrane region" description="Helical" evidence="2">
    <location>
        <begin position="183"/>
        <end position="201"/>
    </location>
</feature>
<keyword evidence="2" id="KW-0472">Membrane</keyword>
<feature type="transmembrane region" description="Helical" evidence="2">
    <location>
        <begin position="134"/>
        <end position="156"/>
    </location>
</feature>
<gene>
    <name evidence="3" type="ORF">J2S44_001798</name>
</gene>